<feature type="compositionally biased region" description="Acidic residues" evidence="1">
    <location>
        <begin position="132"/>
        <end position="142"/>
    </location>
</feature>
<comment type="caution">
    <text evidence="2">The sequence shown here is derived from an EMBL/GenBank/DDBJ whole genome shotgun (WGS) entry which is preliminary data.</text>
</comment>
<sequence length="477" mass="51987">MIRDQCHAFCQCSYCTQEPPVKSTNAGASMRAAMQSLNRPGMSKDELYLKSLQTCLREKAFLDSSKNVGRFIPDEQLLSSTKRREAKEMALAAELVPVRRRDRLQELLLLEHKARLDEEARLRAERRALGLPEEEDDMEEGKDDGADAPTPASSKESSQNGSGTPQQRLSSGAATPISQCSAEHDLHTMLKGIRDIVDENPTTGSAPLSKQQLFKLRQLVRDQKKKTHEMVDSCENQPHVCGHCLDFNVQARHLCPPPQESVAFGLTGKVINPEEGVKYGTDVQRGFDGTYSSASVDPAMLSSKKRRQGNYSNHPYGAGMVFLPVSSVNAGGSCNSQSNKQSSRFRASFNNNIGPCEPVEADLQFPGSTYNVYDKPALQTASQAVQGDAVDRSVKIDTVSSNASSQNAANTQKGTATGAAAAAAALDGKTSSALWRTTNQDRELDMQRYMEFQQKLKTNGKLVYDGTAGNTAKVRSA</sequence>
<organism evidence="2 3">
    <name type="scientific">Leptomonas seymouri</name>
    <dbReference type="NCBI Taxonomy" id="5684"/>
    <lineage>
        <taxon>Eukaryota</taxon>
        <taxon>Discoba</taxon>
        <taxon>Euglenozoa</taxon>
        <taxon>Kinetoplastea</taxon>
        <taxon>Metakinetoplastina</taxon>
        <taxon>Trypanosomatida</taxon>
        <taxon>Trypanosomatidae</taxon>
        <taxon>Leishmaniinae</taxon>
        <taxon>Leptomonas</taxon>
    </lineage>
</organism>
<accession>A0A0N1PE29</accession>
<evidence type="ECO:0000313" key="3">
    <source>
        <dbReference type="Proteomes" id="UP000038009"/>
    </source>
</evidence>
<name>A0A0N1PE29_LEPSE</name>
<feature type="compositionally biased region" description="Polar residues" evidence="1">
    <location>
        <begin position="151"/>
        <end position="177"/>
    </location>
</feature>
<protein>
    <submittedName>
        <fullName evidence="2">Uncharacterized protein</fullName>
    </submittedName>
</protein>
<dbReference type="OrthoDB" id="271978at2759"/>
<feature type="region of interest" description="Disordered" evidence="1">
    <location>
        <begin position="127"/>
        <end position="177"/>
    </location>
</feature>
<gene>
    <name evidence="2" type="ORF">ABL78_1263</name>
</gene>
<reference evidence="2 3" key="1">
    <citation type="journal article" date="2015" name="PLoS Pathog.">
        <title>Leptomonas seymouri: Adaptations to the Dixenous Life Cycle Analyzed by Genome Sequencing, Transcriptome Profiling and Co-infection with Leishmania donovani.</title>
        <authorList>
            <person name="Kraeva N."/>
            <person name="Butenko A."/>
            <person name="Hlavacova J."/>
            <person name="Kostygov A."/>
            <person name="Myskova J."/>
            <person name="Grybchuk D."/>
            <person name="Lestinova T."/>
            <person name="Votypka J."/>
            <person name="Volf P."/>
            <person name="Opperdoes F."/>
            <person name="Flegontov P."/>
            <person name="Lukes J."/>
            <person name="Yurchenko V."/>
        </authorList>
    </citation>
    <scope>NUCLEOTIDE SEQUENCE [LARGE SCALE GENOMIC DNA]</scope>
    <source>
        <strain evidence="2 3">ATCC 30220</strain>
    </source>
</reference>
<dbReference type="OMA" id="SAAMWMT"/>
<dbReference type="AlphaFoldDB" id="A0A0N1PE29"/>
<dbReference type="Proteomes" id="UP000038009">
    <property type="component" value="Unassembled WGS sequence"/>
</dbReference>
<dbReference type="VEuPathDB" id="TriTrypDB:Lsey_0020_0120"/>
<proteinExistence type="predicted"/>
<evidence type="ECO:0000313" key="2">
    <source>
        <dbReference type="EMBL" id="KPI89598.1"/>
    </source>
</evidence>
<dbReference type="EMBL" id="LJSK01000020">
    <property type="protein sequence ID" value="KPI89598.1"/>
    <property type="molecule type" value="Genomic_DNA"/>
</dbReference>
<evidence type="ECO:0000256" key="1">
    <source>
        <dbReference type="SAM" id="MobiDB-lite"/>
    </source>
</evidence>
<keyword evidence="3" id="KW-1185">Reference proteome</keyword>